<keyword evidence="7" id="KW-0732">Signal</keyword>
<dbReference type="InterPro" id="IPR036909">
    <property type="entry name" value="Cyt_c-like_dom_sf"/>
</dbReference>
<dbReference type="GO" id="GO:0020037">
    <property type="term" value="F:heme binding"/>
    <property type="evidence" value="ECO:0007669"/>
    <property type="project" value="InterPro"/>
</dbReference>
<dbReference type="InterPro" id="IPR002327">
    <property type="entry name" value="Cyt_c_1A/1B"/>
</dbReference>
<keyword evidence="1" id="KW-0813">Transport</keyword>
<accession>A0A1I1Y2R7</accession>
<dbReference type="PANTHER" id="PTHR11961">
    <property type="entry name" value="CYTOCHROME C"/>
    <property type="match status" value="1"/>
</dbReference>
<evidence type="ECO:0000256" key="7">
    <source>
        <dbReference type="SAM" id="SignalP"/>
    </source>
</evidence>
<evidence type="ECO:0000259" key="8">
    <source>
        <dbReference type="PROSITE" id="PS51007"/>
    </source>
</evidence>
<dbReference type="OrthoDB" id="9805828at2"/>
<sequence length="151" mass="16057">MKLFTAATLGLLLSAGGASAEAHATGDAEKGENVFRKCKACHAVIDNDDEAIQKGGKTGPNLYGLFDRKAGSVEGFRYGASLVEAGEKGLVWTEADFVGYVADPRKFLQTYLEDTKAKSKMGFKLKDAEDATDLWAYLVSVGPEVGATAKE</sequence>
<dbReference type="PROSITE" id="PS51007">
    <property type="entry name" value="CYTC"/>
    <property type="match status" value="1"/>
</dbReference>
<keyword evidence="4" id="KW-0249">Electron transport</keyword>
<evidence type="ECO:0000256" key="4">
    <source>
        <dbReference type="ARBA" id="ARBA00022982"/>
    </source>
</evidence>
<keyword evidence="5 6" id="KW-0408">Iron</keyword>
<dbReference type="Gene3D" id="1.10.760.10">
    <property type="entry name" value="Cytochrome c-like domain"/>
    <property type="match status" value="1"/>
</dbReference>
<name>A0A1I1Y2R7_9RHOB</name>
<dbReference type="GO" id="GO:0009055">
    <property type="term" value="F:electron transfer activity"/>
    <property type="evidence" value="ECO:0007669"/>
    <property type="project" value="InterPro"/>
</dbReference>
<feature type="chain" id="PRO_5011560609" evidence="7">
    <location>
        <begin position="21"/>
        <end position="151"/>
    </location>
</feature>
<evidence type="ECO:0000256" key="3">
    <source>
        <dbReference type="ARBA" id="ARBA00022723"/>
    </source>
</evidence>
<gene>
    <name evidence="9" type="ORF">SAMN04488523_105108</name>
</gene>
<keyword evidence="10" id="KW-1185">Reference proteome</keyword>
<evidence type="ECO:0000256" key="1">
    <source>
        <dbReference type="ARBA" id="ARBA00022448"/>
    </source>
</evidence>
<dbReference type="Proteomes" id="UP000198977">
    <property type="component" value="Unassembled WGS sequence"/>
</dbReference>
<feature type="domain" description="Cytochrome c" evidence="8">
    <location>
        <begin position="26"/>
        <end position="142"/>
    </location>
</feature>
<dbReference type="InterPro" id="IPR009056">
    <property type="entry name" value="Cyt_c-like_dom"/>
</dbReference>
<reference evidence="9 10" key="1">
    <citation type="submission" date="2016-10" db="EMBL/GenBank/DDBJ databases">
        <authorList>
            <person name="de Groot N.N."/>
        </authorList>
    </citation>
    <scope>NUCLEOTIDE SEQUENCE [LARGE SCALE GENOMIC DNA]</scope>
    <source>
        <strain evidence="9 10">DSM 11443</strain>
    </source>
</reference>
<organism evidence="9 10">
    <name type="scientific">Sulfitobacter brevis</name>
    <dbReference type="NCBI Taxonomy" id="74348"/>
    <lineage>
        <taxon>Bacteria</taxon>
        <taxon>Pseudomonadati</taxon>
        <taxon>Pseudomonadota</taxon>
        <taxon>Alphaproteobacteria</taxon>
        <taxon>Rhodobacterales</taxon>
        <taxon>Roseobacteraceae</taxon>
        <taxon>Sulfitobacter</taxon>
    </lineage>
</organism>
<keyword evidence="3 6" id="KW-0479">Metal-binding</keyword>
<evidence type="ECO:0000256" key="2">
    <source>
        <dbReference type="ARBA" id="ARBA00022617"/>
    </source>
</evidence>
<dbReference type="RefSeq" id="WP_093923370.1">
    <property type="nucleotide sequence ID" value="NZ_FOMW01000005.1"/>
</dbReference>
<evidence type="ECO:0000256" key="6">
    <source>
        <dbReference type="PROSITE-ProRule" id="PRU00433"/>
    </source>
</evidence>
<feature type="signal peptide" evidence="7">
    <location>
        <begin position="1"/>
        <end position="20"/>
    </location>
</feature>
<evidence type="ECO:0000313" key="10">
    <source>
        <dbReference type="Proteomes" id="UP000198977"/>
    </source>
</evidence>
<protein>
    <submittedName>
        <fullName evidence="9">Cytochrome c</fullName>
    </submittedName>
</protein>
<dbReference type="EMBL" id="FOMW01000005">
    <property type="protein sequence ID" value="SFE13699.1"/>
    <property type="molecule type" value="Genomic_DNA"/>
</dbReference>
<proteinExistence type="predicted"/>
<dbReference type="STRING" id="74348.SAMN04488523_105108"/>
<dbReference type="AlphaFoldDB" id="A0A1I1Y2R7"/>
<dbReference type="SUPFAM" id="SSF46626">
    <property type="entry name" value="Cytochrome c"/>
    <property type="match status" value="1"/>
</dbReference>
<dbReference type="GO" id="GO:0046872">
    <property type="term" value="F:metal ion binding"/>
    <property type="evidence" value="ECO:0007669"/>
    <property type="project" value="UniProtKB-KW"/>
</dbReference>
<keyword evidence="2 6" id="KW-0349">Heme</keyword>
<evidence type="ECO:0000313" key="9">
    <source>
        <dbReference type="EMBL" id="SFE13699.1"/>
    </source>
</evidence>
<evidence type="ECO:0000256" key="5">
    <source>
        <dbReference type="ARBA" id="ARBA00023004"/>
    </source>
</evidence>